<keyword evidence="6" id="KW-0001">2Fe-2S</keyword>
<evidence type="ECO:0000256" key="10">
    <source>
        <dbReference type="ARBA" id="ARBA00022989"/>
    </source>
</evidence>
<keyword evidence="4" id="KW-0813">Transport</keyword>
<evidence type="ECO:0000256" key="1">
    <source>
        <dbReference type="ARBA" id="ARBA00004167"/>
    </source>
</evidence>
<dbReference type="GO" id="GO:0051537">
    <property type="term" value="F:2 iron, 2 sulfur cluster binding"/>
    <property type="evidence" value="ECO:0007669"/>
    <property type="project" value="UniProtKB-KW"/>
</dbReference>
<evidence type="ECO:0000313" key="21">
    <source>
        <dbReference type="Proteomes" id="UP000002630"/>
    </source>
</evidence>
<keyword evidence="8" id="KW-1278">Translocase</keyword>
<evidence type="ECO:0000256" key="13">
    <source>
        <dbReference type="ARBA" id="ARBA00023136"/>
    </source>
</evidence>
<dbReference type="GO" id="GO:0009496">
    <property type="term" value="F:plastoquinol--plastocyanin reductase activity"/>
    <property type="evidence" value="ECO:0007669"/>
    <property type="project" value="UniProtKB-EC"/>
</dbReference>
<evidence type="ECO:0000256" key="14">
    <source>
        <dbReference type="ARBA" id="ARBA00023157"/>
    </source>
</evidence>
<keyword evidence="18" id="KW-0732">Signal</keyword>
<dbReference type="InParanoid" id="D7FL45"/>
<evidence type="ECO:0000256" key="9">
    <source>
        <dbReference type="ARBA" id="ARBA00022982"/>
    </source>
</evidence>
<keyword evidence="5" id="KW-0812">Transmembrane</keyword>
<dbReference type="CDD" id="cd03471">
    <property type="entry name" value="Rieske_cytochrome_b6f"/>
    <property type="match status" value="1"/>
</dbReference>
<comment type="similarity">
    <text evidence="2">Belongs to the Rieske iron-sulfur protein family.</text>
</comment>
<dbReference type="PRINTS" id="PR00162">
    <property type="entry name" value="RIESKE"/>
</dbReference>
<evidence type="ECO:0000256" key="16">
    <source>
        <dbReference type="ARBA" id="ARBA00047828"/>
    </source>
</evidence>
<reference evidence="20 21" key="1">
    <citation type="journal article" date="2010" name="Nature">
        <title>The Ectocarpus genome and the independent evolution of multicellularity in brown algae.</title>
        <authorList>
            <person name="Cock J.M."/>
            <person name="Sterck L."/>
            <person name="Rouze P."/>
            <person name="Scornet D."/>
            <person name="Allen A.E."/>
            <person name="Amoutzias G."/>
            <person name="Anthouard V."/>
            <person name="Artiguenave F."/>
            <person name="Aury J.M."/>
            <person name="Badger J.H."/>
            <person name="Beszteri B."/>
            <person name="Billiau K."/>
            <person name="Bonnet E."/>
            <person name="Bothwell J.H."/>
            <person name="Bowler C."/>
            <person name="Boyen C."/>
            <person name="Brownlee C."/>
            <person name="Carrano C.J."/>
            <person name="Charrier B."/>
            <person name="Cho G.Y."/>
            <person name="Coelho S.M."/>
            <person name="Collen J."/>
            <person name="Corre E."/>
            <person name="Da Silva C."/>
            <person name="Delage L."/>
            <person name="Delaroque N."/>
            <person name="Dittami S.M."/>
            <person name="Doulbeau S."/>
            <person name="Elias M."/>
            <person name="Farnham G."/>
            <person name="Gachon C.M."/>
            <person name="Gschloessl B."/>
            <person name="Heesch S."/>
            <person name="Jabbari K."/>
            <person name="Jubin C."/>
            <person name="Kawai H."/>
            <person name="Kimura K."/>
            <person name="Kloareg B."/>
            <person name="Kupper F.C."/>
            <person name="Lang D."/>
            <person name="Le Bail A."/>
            <person name="Leblanc C."/>
            <person name="Lerouge P."/>
            <person name="Lohr M."/>
            <person name="Lopez P.J."/>
            <person name="Martens C."/>
            <person name="Maumus F."/>
            <person name="Michel G."/>
            <person name="Miranda-Saavedra D."/>
            <person name="Morales J."/>
            <person name="Moreau H."/>
            <person name="Motomura T."/>
            <person name="Nagasato C."/>
            <person name="Napoli C.A."/>
            <person name="Nelson D.R."/>
            <person name="Nyvall-Collen P."/>
            <person name="Peters A.F."/>
            <person name="Pommier C."/>
            <person name="Potin P."/>
            <person name="Poulain J."/>
            <person name="Quesneville H."/>
            <person name="Read B."/>
            <person name="Rensing S.A."/>
            <person name="Ritter A."/>
            <person name="Rousvoal S."/>
            <person name="Samanta M."/>
            <person name="Samson G."/>
            <person name="Schroeder D.C."/>
            <person name="Segurens B."/>
            <person name="Strittmatter M."/>
            <person name="Tonon T."/>
            <person name="Tregear J.W."/>
            <person name="Valentin K."/>
            <person name="von Dassow P."/>
            <person name="Yamagishi T."/>
            <person name="Van de Peer Y."/>
            <person name="Wincker P."/>
        </authorList>
    </citation>
    <scope>NUCLEOTIDE SEQUENCE [LARGE SCALE GENOMIC DNA]</scope>
    <source>
        <strain evidence="21">Ec32 / CCAP1310/4</strain>
    </source>
</reference>
<dbReference type="FunFam" id="2.102.10.10:FF:000007">
    <property type="entry name" value="Cytochrome b6-f complex iron-sulfur subunit"/>
    <property type="match status" value="1"/>
</dbReference>
<evidence type="ECO:0000256" key="4">
    <source>
        <dbReference type="ARBA" id="ARBA00022448"/>
    </source>
</evidence>
<evidence type="ECO:0000256" key="18">
    <source>
        <dbReference type="SAM" id="SignalP"/>
    </source>
</evidence>
<evidence type="ECO:0000256" key="11">
    <source>
        <dbReference type="ARBA" id="ARBA00023004"/>
    </source>
</evidence>
<keyword evidence="21" id="KW-1185">Reference proteome</keyword>
<proteinExistence type="inferred from homology"/>
<dbReference type="EC" id="7.1.1.6" evidence="3"/>
<protein>
    <recommendedName>
        <fullName evidence="3">plastoquinol--plastocyanin reductase</fullName>
        <ecNumber evidence="3">7.1.1.6</ecNumber>
    </recommendedName>
</protein>
<keyword evidence="13" id="KW-0472">Membrane</keyword>
<dbReference type="InterPro" id="IPR036922">
    <property type="entry name" value="Rieske_2Fe-2S_sf"/>
</dbReference>
<dbReference type="eggNOG" id="KOG1671">
    <property type="taxonomic scope" value="Eukaryota"/>
</dbReference>
<comment type="subcellular location">
    <subcellularLocation>
        <location evidence="1">Membrane</location>
        <topology evidence="1">Single-pass membrane protein</topology>
    </subcellularLocation>
    <subcellularLocation>
        <location evidence="17">Thylakoid</location>
    </subcellularLocation>
</comment>
<keyword evidence="9" id="KW-0249">Electron transport</keyword>
<keyword evidence="12" id="KW-0411">Iron-sulfur</keyword>
<dbReference type="HAMAP" id="MF_01335">
    <property type="entry name" value="Cytb6_f_Rieske"/>
    <property type="match status" value="1"/>
</dbReference>
<dbReference type="OMA" id="FTPWTET"/>
<dbReference type="GO" id="GO:0009579">
    <property type="term" value="C:thylakoid"/>
    <property type="evidence" value="ECO:0007669"/>
    <property type="project" value="UniProtKB-SubCell"/>
</dbReference>
<dbReference type="InterPro" id="IPR005805">
    <property type="entry name" value="Rieske_Fe-S_prot_C"/>
</dbReference>
<dbReference type="PANTHER" id="PTHR10134">
    <property type="entry name" value="CYTOCHROME B-C1 COMPLEX SUBUNIT RIESKE, MITOCHONDRIAL"/>
    <property type="match status" value="1"/>
</dbReference>
<dbReference type="InterPro" id="IPR057415">
    <property type="entry name" value="TM_PetC"/>
</dbReference>
<keyword evidence="11" id="KW-0408">Iron</keyword>
<dbReference type="Gene3D" id="1.20.5.700">
    <property type="entry name" value="Single helix bin"/>
    <property type="match status" value="1"/>
</dbReference>
<dbReference type="InterPro" id="IPR014349">
    <property type="entry name" value="Rieske_Fe-S_prot"/>
</dbReference>
<dbReference type="STRING" id="2880.D7FL45"/>
<dbReference type="Pfam" id="PF00355">
    <property type="entry name" value="Rieske"/>
    <property type="match status" value="1"/>
</dbReference>
<evidence type="ECO:0000259" key="19">
    <source>
        <dbReference type="PROSITE" id="PS51296"/>
    </source>
</evidence>
<evidence type="ECO:0000256" key="8">
    <source>
        <dbReference type="ARBA" id="ARBA00022967"/>
    </source>
</evidence>
<comment type="catalytic activity">
    <reaction evidence="16">
        <text>2 oxidized [plastocyanin] + a plastoquinol + 2 H(+)(in) = 2 reduced [plastocyanin] + a plastoquinone + 4 H(+)(out)</text>
        <dbReference type="Rhea" id="RHEA:22148"/>
        <dbReference type="Rhea" id="RHEA-COMP:9561"/>
        <dbReference type="Rhea" id="RHEA-COMP:9562"/>
        <dbReference type="Rhea" id="RHEA-COMP:10039"/>
        <dbReference type="Rhea" id="RHEA-COMP:10040"/>
        <dbReference type="ChEBI" id="CHEBI:15378"/>
        <dbReference type="ChEBI" id="CHEBI:17757"/>
        <dbReference type="ChEBI" id="CHEBI:29036"/>
        <dbReference type="ChEBI" id="CHEBI:49552"/>
        <dbReference type="ChEBI" id="CHEBI:62192"/>
        <dbReference type="EC" id="7.1.1.6"/>
    </reaction>
</comment>
<dbReference type="InterPro" id="IPR023960">
    <property type="entry name" value="Cyt_b6_f_Rieske"/>
</dbReference>
<sequence length="224" mass="23633">MIKAVALAALAALFGADAFVSPVATSFSGSAVAQRPTASRATSKAMKMSSNEEVFVPDMDRRTAMNLILAGSIGVNVLGLAVPYIAFFVPPGGGGSGGGVTAKDAIGNEVTVESWLATHGVGSRELAEGIKGDATYLVVTEDKKVQDYGIVAVCTHLGCVVPWNKAENKFMCPCHGSQYDQTGKVIRGPAPLSLALSHVEEVDGKVIFKEWKETDFRTGDKPWW</sequence>
<evidence type="ECO:0000256" key="15">
    <source>
        <dbReference type="ARBA" id="ARBA00034078"/>
    </source>
</evidence>
<evidence type="ECO:0000256" key="3">
    <source>
        <dbReference type="ARBA" id="ARBA00012952"/>
    </source>
</evidence>
<dbReference type="Pfam" id="PF25471">
    <property type="entry name" value="TM_PetC"/>
    <property type="match status" value="1"/>
</dbReference>
<dbReference type="NCBIfam" id="NF010001">
    <property type="entry name" value="PRK13474.1"/>
    <property type="match status" value="1"/>
</dbReference>
<dbReference type="EMBL" id="FN649728">
    <property type="protein sequence ID" value="CBJ29582.1"/>
    <property type="molecule type" value="Genomic_DNA"/>
</dbReference>
<evidence type="ECO:0000256" key="17">
    <source>
        <dbReference type="ARBA" id="ARBA00060385"/>
    </source>
</evidence>
<dbReference type="InterPro" id="IPR017941">
    <property type="entry name" value="Rieske_2Fe-2S"/>
</dbReference>
<dbReference type="Proteomes" id="UP000002630">
    <property type="component" value="Linkage Group LG03"/>
</dbReference>
<dbReference type="EMBL" id="FN648087">
    <property type="protein sequence ID" value="CBJ29582.1"/>
    <property type="molecule type" value="Genomic_DNA"/>
</dbReference>
<keyword evidence="7" id="KW-0479">Metal-binding</keyword>
<evidence type="ECO:0000256" key="7">
    <source>
        <dbReference type="ARBA" id="ARBA00022723"/>
    </source>
</evidence>
<keyword evidence="10" id="KW-1133">Transmembrane helix</keyword>
<accession>D7FL45</accession>
<evidence type="ECO:0000313" key="20">
    <source>
        <dbReference type="EMBL" id="CBJ29582.1"/>
    </source>
</evidence>
<dbReference type="OrthoDB" id="1637982at2759"/>
<organism evidence="20 21">
    <name type="scientific">Ectocarpus siliculosus</name>
    <name type="common">Brown alga</name>
    <name type="synonym">Conferva siliculosa</name>
    <dbReference type="NCBI Taxonomy" id="2880"/>
    <lineage>
        <taxon>Eukaryota</taxon>
        <taxon>Sar</taxon>
        <taxon>Stramenopiles</taxon>
        <taxon>Ochrophyta</taxon>
        <taxon>PX clade</taxon>
        <taxon>Phaeophyceae</taxon>
        <taxon>Ectocarpales</taxon>
        <taxon>Ectocarpaceae</taxon>
        <taxon>Ectocarpus</taxon>
    </lineage>
</organism>
<dbReference type="GO" id="GO:0046872">
    <property type="term" value="F:metal ion binding"/>
    <property type="evidence" value="ECO:0007669"/>
    <property type="project" value="UniProtKB-KW"/>
</dbReference>
<feature type="chain" id="PRO_5003095260" description="plastoquinol--plastocyanin reductase" evidence="18">
    <location>
        <begin position="19"/>
        <end position="224"/>
    </location>
</feature>
<gene>
    <name evidence="20" type="primary">PETC</name>
    <name evidence="20" type="ORF">Esi_0153_0052</name>
</gene>
<name>D7FL45_ECTSI</name>
<evidence type="ECO:0000256" key="2">
    <source>
        <dbReference type="ARBA" id="ARBA00010651"/>
    </source>
</evidence>
<evidence type="ECO:0000256" key="12">
    <source>
        <dbReference type="ARBA" id="ARBA00023014"/>
    </source>
</evidence>
<feature type="signal peptide" evidence="18">
    <location>
        <begin position="1"/>
        <end position="18"/>
    </location>
</feature>
<keyword evidence="20" id="KW-0560">Oxidoreductase</keyword>
<dbReference type="PROSITE" id="PS51296">
    <property type="entry name" value="RIESKE"/>
    <property type="match status" value="1"/>
</dbReference>
<dbReference type="GO" id="GO:0016020">
    <property type="term" value="C:membrane"/>
    <property type="evidence" value="ECO:0007669"/>
    <property type="project" value="UniProtKB-SubCell"/>
</dbReference>
<evidence type="ECO:0000256" key="6">
    <source>
        <dbReference type="ARBA" id="ARBA00022714"/>
    </source>
</evidence>
<feature type="domain" description="Rieske" evidence="19">
    <location>
        <begin position="118"/>
        <end position="208"/>
    </location>
</feature>
<dbReference type="Gene3D" id="2.102.10.10">
    <property type="entry name" value="Rieske [2Fe-2S] iron-sulphur domain"/>
    <property type="match status" value="1"/>
</dbReference>
<keyword evidence="14" id="KW-1015">Disulfide bond</keyword>
<dbReference type="SUPFAM" id="SSF50022">
    <property type="entry name" value="ISP domain"/>
    <property type="match status" value="1"/>
</dbReference>
<dbReference type="AlphaFoldDB" id="D7FL45"/>
<comment type="cofactor">
    <cofactor evidence="15">
        <name>[2Fe-2S] cluster</name>
        <dbReference type="ChEBI" id="CHEBI:190135"/>
    </cofactor>
</comment>
<evidence type="ECO:0000256" key="5">
    <source>
        <dbReference type="ARBA" id="ARBA00022692"/>
    </source>
</evidence>